<dbReference type="GO" id="GO:0005975">
    <property type="term" value="P:carbohydrate metabolic process"/>
    <property type="evidence" value="ECO:0007669"/>
    <property type="project" value="InterPro"/>
</dbReference>
<dbReference type="Proteomes" id="UP000223968">
    <property type="component" value="Unassembled WGS sequence"/>
</dbReference>
<evidence type="ECO:0000256" key="5">
    <source>
        <dbReference type="ARBA" id="ARBA00066962"/>
    </source>
</evidence>
<keyword evidence="3 6" id="KW-0326">Glycosidase</keyword>
<gene>
    <name evidence="10" type="ORF">AJ79_08418</name>
</gene>
<evidence type="ECO:0000256" key="6">
    <source>
        <dbReference type="RuleBase" id="RU361185"/>
    </source>
</evidence>
<dbReference type="Gene3D" id="2.60.40.1760">
    <property type="entry name" value="glycosyl hydrolase (family 31)"/>
    <property type="match status" value="1"/>
</dbReference>
<feature type="domain" description="Glycoside hydrolase family 31 TIM barrel" evidence="7">
    <location>
        <begin position="274"/>
        <end position="588"/>
    </location>
</feature>
<feature type="domain" description="Glycoside hydrolase family 31 N-terminal" evidence="8">
    <location>
        <begin position="54"/>
        <end position="232"/>
    </location>
</feature>
<dbReference type="InterPro" id="IPR048395">
    <property type="entry name" value="Glyco_hydro_31_C"/>
</dbReference>
<feature type="domain" description="Glycosyl hydrolase family 31 C-terminal" evidence="9">
    <location>
        <begin position="598"/>
        <end position="685"/>
    </location>
</feature>
<evidence type="ECO:0000256" key="4">
    <source>
        <dbReference type="ARBA" id="ARBA00052064"/>
    </source>
</evidence>
<dbReference type="EC" id="3.2.1.177" evidence="5"/>
<evidence type="ECO:0000256" key="1">
    <source>
        <dbReference type="ARBA" id="ARBA00007806"/>
    </source>
</evidence>
<evidence type="ECO:0000313" key="11">
    <source>
        <dbReference type="Proteomes" id="UP000223968"/>
    </source>
</evidence>
<dbReference type="InterPro" id="IPR025887">
    <property type="entry name" value="Glyco_hydro_31_N_dom"/>
</dbReference>
<dbReference type="PANTHER" id="PTHR43053:SF4">
    <property type="entry name" value="MYOGENESIS-REGULATING GLYCOSIDASE"/>
    <property type="match status" value="1"/>
</dbReference>
<evidence type="ECO:0000256" key="2">
    <source>
        <dbReference type="ARBA" id="ARBA00022801"/>
    </source>
</evidence>
<comment type="catalytic activity">
    <reaction evidence="4">
        <text>Hydrolysis of terminal, non-reducing alpha-D-xylose residues with release of alpha-D-xylose.</text>
        <dbReference type="EC" id="3.2.1.177"/>
    </reaction>
</comment>
<dbReference type="Pfam" id="PF21365">
    <property type="entry name" value="Glyco_hydro_31_3rd"/>
    <property type="match status" value="1"/>
</dbReference>
<dbReference type="AlphaFoldDB" id="A0A2B7WT89"/>
<dbReference type="GO" id="GO:0030246">
    <property type="term" value="F:carbohydrate binding"/>
    <property type="evidence" value="ECO:0007669"/>
    <property type="project" value="InterPro"/>
</dbReference>
<evidence type="ECO:0000259" key="9">
    <source>
        <dbReference type="Pfam" id="PF21365"/>
    </source>
</evidence>
<dbReference type="InterPro" id="IPR017853">
    <property type="entry name" value="GH"/>
</dbReference>
<dbReference type="OrthoDB" id="4197479at2759"/>
<keyword evidence="2 6" id="KW-0378">Hydrolase</keyword>
<dbReference type="SUPFAM" id="SSF74650">
    <property type="entry name" value="Galactose mutarotase-like"/>
    <property type="match status" value="1"/>
</dbReference>
<comment type="caution">
    <text evidence="10">The sequence shown here is derived from an EMBL/GenBank/DDBJ whole genome shotgun (WGS) entry which is preliminary data.</text>
</comment>
<dbReference type="FunFam" id="3.20.20.80:FF:000053">
    <property type="entry name" value="Alpha-xylosidase YicI"/>
    <property type="match status" value="1"/>
</dbReference>
<dbReference type="Gene3D" id="3.20.20.80">
    <property type="entry name" value="Glycosidases"/>
    <property type="match status" value="1"/>
</dbReference>
<dbReference type="InterPro" id="IPR011013">
    <property type="entry name" value="Gal_mutarotase_sf_dom"/>
</dbReference>
<comment type="similarity">
    <text evidence="1 6">Belongs to the glycosyl hydrolase 31 family.</text>
</comment>
<dbReference type="STRING" id="1447875.A0A2B7WT89"/>
<accession>A0A2B7WT89</accession>
<dbReference type="CDD" id="cd14752">
    <property type="entry name" value="GH31_N"/>
    <property type="match status" value="1"/>
</dbReference>
<reference evidence="10 11" key="1">
    <citation type="submission" date="2017-10" db="EMBL/GenBank/DDBJ databases">
        <title>Comparative genomics in systemic dimorphic fungi from Ajellomycetaceae.</title>
        <authorList>
            <person name="Munoz J.F."/>
            <person name="Mcewen J.G."/>
            <person name="Clay O.K."/>
            <person name="Cuomo C.A."/>
        </authorList>
    </citation>
    <scope>NUCLEOTIDE SEQUENCE [LARGE SCALE GENOMIC DNA]</scope>
    <source>
        <strain evidence="10 11">UAMH5409</strain>
    </source>
</reference>
<dbReference type="EMBL" id="PDNB01000197">
    <property type="protein sequence ID" value="PGG99796.1"/>
    <property type="molecule type" value="Genomic_DNA"/>
</dbReference>
<dbReference type="InterPro" id="IPR013780">
    <property type="entry name" value="Glyco_hydro_b"/>
</dbReference>
<evidence type="ECO:0000256" key="3">
    <source>
        <dbReference type="ARBA" id="ARBA00023295"/>
    </source>
</evidence>
<proteinExistence type="inferred from homology"/>
<dbReference type="PANTHER" id="PTHR43053">
    <property type="entry name" value="GLYCOSIDASE FAMILY 31"/>
    <property type="match status" value="1"/>
</dbReference>
<dbReference type="SUPFAM" id="SSF51445">
    <property type="entry name" value="(Trans)glycosidases"/>
    <property type="match status" value="1"/>
</dbReference>
<dbReference type="CDD" id="cd06593">
    <property type="entry name" value="GH31_xylosidase_YicI"/>
    <property type="match status" value="1"/>
</dbReference>
<dbReference type="InterPro" id="IPR050985">
    <property type="entry name" value="Alpha-glycosidase_related"/>
</dbReference>
<dbReference type="InterPro" id="IPR000322">
    <property type="entry name" value="Glyco_hydro_31_TIM"/>
</dbReference>
<dbReference type="SUPFAM" id="SSF51011">
    <property type="entry name" value="Glycosyl hydrolase domain"/>
    <property type="match status" value="1"/>
</dbReference>
<dbReference type="Pfam" id="PF13802">
    <property type="entry name" value="Gal_mutarotas_2"/>
    <property type="match status" value="1"/>
</dbReference>
<sequence>MMFTEGMWRIKEGIHIDWMGNVEKTTELGSDLKLLLTKPLMRRGDTLNSATITTRISSPAEDVIRVKYIHWAGELDNGPHFKLNSSESKPKVSRESTDLLKYESGKLSMTINTAKNSFSAAFLDKDGETLTSHSFRSVGYVGDERNVPYEDGLYREREGYMLAELDLGVHEHLYGLGERFGPFVKKYSRLIDMSNEDGGTSSQMAYKNIPFYISSKGSYGVFVNHPGRVSFELQSERTTRVNISVPGESIEYFIIYGPTPAEILSKYTALTGRPAVPPAWSYNLWLTTSFTTSYDEKTVTGFLDGFKERNIPLGTFHFDCFWMKAFQWCDFEFDPDMFPDAPGFLKRLKERGLHTCVWINPYIGQESALFEEGKKHGYFVKRTNGGVWQWDNWQAGMALVDFTNPEACKWYKSHLKRLMKMGVDSFKTDFGERIPPKNVTYFDGSDPHRMHNYYTHLFNKTVHEVILEERGPTKGCLFARSATAGGQQFPVHWGGDCESTFEAMAETLRGGLSASLSGLGFWAHDIGGFEGKPDPELYMRWCQFGLLSSHSRLHGSSSYRVPWIYGEEACDVLRDCVTRKLKLMPYLLQEGLRTHKTGVPMMRPTFFEYPEDFNTYAVDTQYFLGSNLLVAPVFSKKNTVRFYVPESEGKWVSWFDKEKQYEGGKWYTETHSFLSLPLLIRPGTVTAINPSATDVMDDGNKELELLVNGPIKEKITLDIVDPNQPDSVLRTITAEPDGNNQLTFKVGEEPATWSVVYCGKAQGGSTEKGVTKFTSNSHSLTICLE</sequence>
<name>A0A2B7WT89_9EURO</name>
<dbReference type="Pfam" id="PF01055">
    <property type="entry name" value="Glyco_hydro_31_2nd"/>
    <property type="match status" value="1"/>
</dbReference>
<dbReference type="NCBIfam" id="NF007940">
    <property type="entry name" value="PRK10658.1"/>
    <property type="match status" value="1"/>
</dbReference>
<keyword evidence="11" id="KW-1185">Reference proteome</keyword>
<evidence type="ECO:0000259" key="7">
    <source>
        <dbReference type="Pfam" id="PF01055"/>
    </source>
</evidence>
<evidence type="ECO:0000259" key="8">
    <source>
        <dbReference type="Pfam" id="PF13802"/>
    </source>
</evidence>
<protein>
    <recommendedName>
        <fullName evidence="5">alpha-D-xyloside xylohydrolase</fullName>
        <ecNumber evidence="5">3.2.1.177</ecNumber>
    </recommendedName>
</protein>
<dbReference type="Gene3D" id="2.60.40.1180">
    <property type="entry name" value="Golgi alpha-mannosidase II"/>
    <property type="match status" value="1"/>
</dbReference>
<evidence type="ECO:0000313" key="10">
    <source>
        <dbReference type="EMBL" id="PGG99796.1"/>
    </source>
</evidence>
<organism evidence="10 11">
    <name type="scientific">Helicocarpus griseus UAMH5409</name>
    <dbReference type="NCBI Taxonomy" id="1447875"/>
    <lineage>
        <taxon>Eukaryota</taxon>
        <taxon>Fungi</taxon>
        <taxon>Dikarya</taxon>
        <taxon>Ascomycota</taxon>
        <taxon>Pezizomycotina</taxon>
        <taxon>Eurotiomycetes</taxon>
        <taxon>Eurotiomycetidae</taxon>
        <taxon>Onygenales</taxon>
        <taxon>Ajellomycetaceae</taxon>
        <taxon>Helicocarpus</taxon>
    </lineage>
</organism>
<dbReference type="GO" id="GO:0061634">
    <property type="term" value="F:alpha-D-xyloside xylohydrolase"/>
    <property type="evidence" value="ECO:0007669"/>
    <property type="project" value="UniProtKB-EC"/>
</dbReference>